<gene>
    <name evidence="1" type="ORF">PAUS00366_LOCUS17786</name>
</gene>
<dbReference type="EMBL" id="HBIX01025952">
    <property type="protein sequence ID" value="CAE0725029.1"/>
    <property type="molecule type" value="Transcribed_RNA"/>
</dbReference>
<protein>
    <submittedName>
        <fullName evidence="1">Uncharacterized protein</fullName>
    </submittedName>
</protein>
<name>A0A7S4EN25_9STRA</name>
<sequence length="347" mass="40393">MITEQHPLADAPVRAVTPIKSILSCHQQTSAHHERSERSCDRTLQFHDTTSILWIESADEMSAEEIEACYFSTRDYLCFRNREKRMSRDFSGWGFMKGSRNTDLLGVETRLQRFHRRQRSKNAVFAVILEQELRQESTCDTVSSIEEDDIILSQVYRQYTRESTRLARERAISNATQVEKLFPSSLRTNGSLMNETISNLGLPWEIPISNRNKIARNRSADTVAYSSCSHPIFPHHYLELSYPEKQLNQSEESQDFRYENQSEIPTRGLHNGSRRQEAPIQQQIIGRKETYDFRRHMLHLEAQDEYQSTSKNSFAGAIAQKWMWSPNYCDLGPPTTPLPRFLSWNVH</sequence>
<dbReference type="AlphaFoldDB" id="A0A7S4EN25"/>
<accession>A0A7S4EN25</accession>
<proteinExistence type="predicted"/>
<evidence type="ECO:0000313" key="1">
    <source>
        <dbReference type="EMBL" id="CAE0725029.1"/>
    </source>
</evidence>
<organism evidence="1">
    <name type="scientific">Pseudo-nitzschia australis</name>
    <dbReference type="NCBI Taxonomy" id="44445"/>
    <lineage>
        <taxon>Eukaryota</taxon>
        <taxon>Sar</taxon>
        <taxon>Stramenopiles</taxon>
        <taxon>Ochrophyta</taxon>
        <taxon>Bacillariophyta</taxon>
        <taxon>Bacillariophyceae</taxon>
        <taxon>Bacillariophycidae</taxon>
        <taxon>Bacillariales</taxon>
        <taxon>Bacillariaceae</taxon>
        <taxon>Pseudo-nitzschia</taxon>
    </lineage>
</organism>
<reference evidence="1" key="1">
    <citation type="submission" date="2021-01" db="EMBL/GenBank/DDBJ databases">
        <authorList>
            <person name="Corre E."/>
            <person name="Pelletier E."/>
            <person name="Niang G."/>
            <person name="Scheremetjew M."/>
            <person name="Finn R."/>
            <person name="Kale V."/>
            <person name="Holt S."/>
            <person name="Cochrane G."/>
            <person name="Meng A."/>
            <person name="Brown T."/>
            <person name="Cohen L."/>
        </authorList>
    </citation>
    <scope>NUCLEOTIDE SEQUENCE</scope>
    <source>
        <strain evidence="1">10249 10 AB</strain>
    </source>
</reference>